<dbReference type="OrthoDB" id="2304573at2759"/>
<feature type="non-terminal residue" evidence="1">
    <location>
        <position position="1"/>
    </location>
</feature>
<reference evidence="1" key="1">
    <citation type="submission" date="2021-06" db="EMBL/GenBank/DDBJ databases">
        <authorList>
            <person name="Kallberg Y."/>
            <person name="Tangrot J."/>
            <person name="Rosling A."/>
        </authorList>
    </citation>
    <scope>NUCLEOTIDE SEQUENCE</scope>
    <source>
        <strain evidence="1">UK204</strain>
    </source>
</reference>
<organism evidence="1 2">
    <name type="scientific">Funneliformis caledonium</name>
    <dbReference type="NCBI Taxonomy" id="1117310"/>
    <lineage>
        <taxon>Eukaryota</taxon>
        <taxon>Fungi</taxon>
        <taxon>Fungi incertae sedis</taxon>
        <taxon>Mucoromycota</taxon>
        <taxon>Glomeromycotina</taxon>
        <taxon>Glomeromycetes</taxon>
        <taxon>Glomerales</taxon>
        <taxon>Glomeraceae</taxon>
        <taxon>Funneliformis</taxon>
    </lineage>
</organism>
<dbReference type="PANTHER" id="PTHR46579:SF2">
    <property type="entry name" value="C2H2-TYPE DOMAIN-CONTAINING PROTEIN"/>
    <property type="match status" value="1"/>
</dbReference>
<gene>
    <name evidence="1" type="ORF">FCALED_LOCUS12210</name>
</gene>
<proteinExistence type="predicted"/>
<evidence type="ECO:0000313" key="1">
    <source>
        <dbReference type="EMBL" id="CAG8675070.1"/>
    </source>
</evidence>
<sequence length="42" mass="5087">MPNIHLSLHITDCCLDYDPFYSFWYYSFERMNGVLVSLPNRK</sequence>
<dbReference type="PANTHER" id="PTHR46579">
    <property type="entry name" value="F5/8 TYPE C DOMAIN-CONTAINING PROTEIN-RELATED"/>
    <property type="match status" value="1"/>
</dbReference>
<evidence type="ECO:0000313" key="2">
    <source>
        <dbReference type="Proteomes" id="UP000789570"/>
    </source>
</evidence>
<accession>A0A9N9EIA8</accession>
<dbReference type="Proteomes" id="UP000789570">
    <property type="component" value="Unassembled WGS sequence"/>
</dbReference>
<name>A0A9N9EIA8_9GLOM</name>
<comment type="caution">
    <text evidence="1">The sequence shown here is derived from an EMBL/GenBank/DDBJ whole genome shotgun (WGS) entry which is preliminary data.</text>
</comment>
<protein>
    <submittedName>
        <fullName evidence="1">2497_t:CDS:1</fullName>
    </submittedName>
</protein>
<dbReference type="AlphaFoldDB" id="A0A9N9EIA8"/>
<dbReference type="EMBL" id="CAJVPQ010005760">
    <property type="protein sequence ID" value="CAG8675070.1"/>
    <property type="molecule type" value="Genomic_DNA"/>
</dbReference>
<keyword evidence="2" id="KW-1185">Reference proteome</keyword>